<dbReference type="InterPro" id="IPR045319">
    <property type="entry name" value="KAT/AKT"/>
</dbReference>
<evidence type="ECO:0000256" key="2">
    <source>
        <dbReference type="ARBA" id="ARBA00022826"/>
    </source>
</evidence>
<gene>
    <name evidence="8" type="ORF">SLEP1_g1596</name>
</gene>
<dbReference type="EMBL" id="BPVZ01000002">
    <property type="protein sequence ID" value="GKU87151.1"/>
    <property type="molecule type" value="Genomic_DNA"/>
</dbReference>
<keyword evidence="3" id="KW-0406">Ion transport</keyword>
<evidence type="ECO:0000256" key="4">
    <source>
        <dbReference type="ARBA" id="ARBA00022958"/>
    </source>
</evidence>
<keyword evidence="5" id="KW-0407">Ion channel</keyword>
<name>A0AAV5HLF2_9ROSI</name>
<keyword evidence="2" id="KW-0631">Potassium channel</keyword>
<dbReference type="Pfam" id="PF11834">
    <property type="entry name" value="KHA"/>
    <property type="match status" value="1"/>
</dbReference>
<reference evidence="8 9" key="1">
    <citation type="journal article" date="2021" name="Commun. Biol.">
        <title>The genome of Shorea leprosula (Dipterocarpaceae) highlights the ecological relevance of drought in aseasonal tropical rainforests.</title>
        <authorList>
            <person name="Ng K.K.S."/>
            <person name="Kobayashi M.J."/>
            <person name="Fawcett J.A."/>
            <person name="Hatakeyama M."/>
            <person name="Paape T."/>
            <person name="Ng C.H."/>
            <person name="Ang C.C."/>
            <person name="Tnah L.H."/>
            <person name="Lee C.T."/>
            <person name="Nishiyama T."/>
            <person name="Sese J."/>
            <person name="O'Brien M.J."/>
            <person name="Copetti D."/>
            <person name="Mohd Noor M.I."/>
            <person name="Ong R.C."/>
            <person name="Putra M."/>
            <person name="Sireger I.Z."/>
            <person name="Indrioko S."/>
            <person name="Kosugi Y."/>
            <person name="Izuno A."/>
            <person name="Isagi Y."/>
            <person name="Lee S.L."/>
            <person name="Shimizu K.K."/>
        </authorList>
    </citation>
    <scope>NUCLEOTIDE SEQUENCE [LARGE SCALE GENOMIC DNA]</scope>
    <source>
        <strain evidence="8">214</strain>
    </source>
</reference>
<keyword evidence="3" id="KW-0851">Voltage-gated channel</keyword>
<keyword evidence="9" id="KW-1185">Reference proteome</keyword>
<sequence length="113" mass="12627">MLGDPSIERTVQNEEHNNGASDFSGDANAEGTQETFSSLPRTFRTRVIIHEHHPNESAADKMGKLIYLPDSVEDLFRLAEKKFGKQGSTILMADGSQVEELNALRENDHLFII</sequence>
<dbReference type="Proteomes" id="UP001054252">
    <property type="component" value="Unassembled WGS sequence"/>
</dbReference>
<evidence type="ECO:0000313" key="9">
    <source>
        <dbReference type="Proteomes" id="UP001054252"/>
    </source>
</evidence>
<feature type="compositionally biased region" description="Polar residues" evidence="6">
    <location>
        <begin position="30"/>
        <end position="39"/>
    </location>
</feature>
<feature type="domain" description="KHA" evidence="7">
    <location>
        <begin position="46"/>
        <end position="113"/>
    </location>
</feature>
<dbReference type="GO" id="GO:0005249">
    <property type="term" value="F:voltage-gated potassium channel activity"/>
    <property type="evidence" value="ECO:0007669"/>
    <property type="project" value="InterPro"/>
</dbReference>
<dbReference type="InterPro" id="IPR021789">
    <property type="entry name" value="KHA_dom"/>
</dbReference>
<keyword evidence="3" id="KW-0813">Transport</keyword>
<evidence type="ECO:0000256" key="6">
    <source>
        <dbReference type="SAM" id="MobiDB-lite"/>
    </source>
</evidence>
<evidence type="ECO:0000256" key="5">
    <source>
        <dbReference type="ARBA" id="ARBA00023303"/>
    </source>
</evidence>
<comment type="caution">
    <text evidence="8">The sequence shown here is derived from an EMBL/GenBank/DDBJ whole genome shotgun (WGS) entry which is preliminary data.</text>
</comment>
<accession>A0AAV5HLF2</accession>
<keyword evidence="1" id="KW-0633">Potassium transport</keyword>
<dbReference type="AlphaFoldDB" id="A0AAV5HLF2"/>
<dbReference type="PANTHER" id="PTHR45743">
    <property type="entry name" value="POTASSIUM CHANNEL AKT1"/>
    <property type="match status" value="1"/>
</dbReference>
<evidence type="ECO:0000313" key="8">
    <source>
        <dbReference type="EMBL" id="GKU87151.1"/>
    </source>
</evidence>
<evidence type="ECO:0000256" key="1">
    <source>
        <dbReference type="ARBA" id="ARBA00022538"/>
    </source>
</evidence>
<dbReference type="GO" id="GO:0034702">
    <property type="term" value="C:monoatomic ion channel complex"/>
    <property type="evidence" value="ECO:0007669"/>
    <property type="project" value="UniProtKB-KW"/>
</dbReference>
<feature type="region of interest" description="Disordered" evidence="6">
    <location>
        <begin position="1"/>
        <end position="39"/>
    </location>
</feature>
<proteinExistence type="predicted"/>
<evidence type="ECO:0000256" key="3">
    <source>
        <dbReference type="ARBA" id="ARBA00022882"/>
    </source>
</evidence>
<protein>
    <recommendedName>
        <fullName evidence="7">KHA domain-containing protein</fullName>
    </recommendedName>
</protein>
<keyword evidence="4" id="KW-0630">Potassium</keyword>
<evidence type="ECO:0000259" key="7">
    <source>
        <dbReference type="PROSITE" id="PS51490"/>
    </source>
</evidence>
<organism evidence="8 9">
    <name type="scientific">Rubroshorea leprosula</name>
    <dbReference type="NCBI Taxonomy" id="152421"/>
    <lineage>
        <taxon>Eukaryota</taxon>
        <taxon>Viridiplantae</taxon>
        <taxon>Streptophyta</taxon>
        <taxon>Embryophyta</taxon>
        <taxon>Tracheophyta</taxon>
        <taxon>Spermatophyta</taxon>
        <taxon>Magnoliopsida</taxon>
        <taxon>eudicotyledons</taxon>
        <taxon>Gunneridae</taxon>
        <taxon>Pentapetalae</taxon>
        <taxon>rosids</taxon>
        <taxon>malvids</taxon>
        <taxon>Malvales</taxon>
        <taxon>Dipterocarpaceae</taxon>
        <taxon>Rubroshorea</taxon>
    </lineage>
</organism>
<dbReference type="PROSITE" id="PS51490">
    <property type="entry name" value="KHA"/>
    <property type="match status" value="1"/>
</dbReference>